<sequence length="294" mass="33542">MKEDDDELFDSFEDDDEFFQGDDLSPLRPSAPERIRGVERDFYARLSCARFKYIPAMPGLKSWLFFVGYALAWTVLLVVYIYSSVIYTHAWLIIFGLVFLAGMAFGGVFLIRGVVFYYYDAYVCRVKDKVVIVMFSKWNRDVTVYFSRDEILRLHRGAVEERGDYAYQYVGTHLLFNKFKTDIKYGTGSAYETISALSANGGTARMRIENDLPASITYAPAPSLRSEFGAVKCLKLVEYAYDGELPALPAALARECRSRGLELPDRFPVGGNARGRRTRAKKRAEKRARDDDED</sequence>
<dbReference type="AlphaFoldDB" id="A0A9D1MMJ5"/>
<evidence type="ECO:0000313" key="3">
    <source>
        <dbReference type="EMBL" id="HIU62994.1"/>
    </source>
</evidence>
<gene>
    <name evidence="3" type="ORF">IAB07_04445</name>
</gene>
<name>A0A9D1MMJ5_9FIRM</name>
<dbReference type="Proteomes" id="UP000824145">
    <property type="component" value="Unassembled WGS sequence"/>
</dbReference>
<feature type="compositionally biased region" description="Basic residues" evidence="1">
    <location>
        <begin position="274"/>
        <end position="286"/>
    </location>
</feature>
<feature type="transmembrane region" description="Helical" evidence="2">
    <location>
        <begin position="63"/>
        <end position="83"/>
    </location>
</feature>
<keyword evidence="2" id="KW-0812">Transmembrane</keyword>
<reference evidence="3" key="1">
    <citation type="submission" date="2020-10" db="EMBL/GenBank/DDBJ databases">
        <authorList>
            <person name="Gilroy R."/>
        </authorList>
    </citation>
    <scope>NUCLEOTIDE SEQUENCE</scope>
    <source>
        <strain evidence="3">9366</strain>
    </source>
</reference>
<dbReference type="EMBL" id="DVNJ01000024">
    <property type="protein sequence ID" value="HIU62994.1"/>
    <property type="molecule type" value="Genomic_DNA"/>
</dbReference>
<keyword evidence="2" id="KW-0472">Membrane</keyword>
<evidence type="ECO:0008006" key="5">
    <source>
        <dbReference type="Google" id="ProtNLM"/>
    </source>
</evidence>
<organism evidence="3 4">
    <name type="scientific">Candidatus Caccalectryoclostridium excrementigallinarum</name>
    <dbReference type="NCBI Taxonomy" id="2840710"/>
    <lineage>
        <taxon>Bacteria</taxon>
        <taxon>Bacillati</taxon>
        <taxon>Bacillota</taxon>
        <taxon>Clostridia</taxon>
        <taxon>Christensenellales</taxon>
        <taxon>Christensenellaceae</taxon>
        <taxon>Christensenellaceae incertae sedis</taxon>
        <taxon>Candidatus Caccalectryoclostridium</taxon>
    </lineage>
</organism>
<evidence type="ECO:0000313" key="4">
    <source>
        <dbReference type="Proteomes" id="UP000824145"/>
    </source>
</evidence>
<keyword evidence="2" id="KW-1133">Transmembrane helix</keyword>
<feature type="compositionally biased region" description="Acidic residues" evidence="1">
    <location>
        <begin position="1"/>
        <end position="20"/>
    </location>
</feature>
<proteinExistence type="predicted"/>
<feature type="region of interest" description="Disordered" evidence="1">
    <location>
        <begin position="1"/>
        <end position="22"/>
    </location>
</feature>
<feature type="transmembrane region" description="Helical" evidence="2">
    <location>
        <begin position="89"/>
        <end position="119"/>
    </location>
</feature>
<protein>
    <recommendedName>
        <fullName evidence="5">Transmembrane protein</fullName>
    </recommendedName>
</protein>
<evidence type="ECO:0000256" key="1">
    <source>
        <dbReference type="SAM" id="MobiDB-lite"/>
    </source>
</evidence>
<accession>A0A9D1MMJ5</accession>
<feature type="region of interest" description="Disordered" evidence="1">
    <location>
        <begin position="266"/>
        <end position="294"/>
    </location>
</feature>
<evidence type="ECO:0000256" key="2">
    <source>
        <dbReference type="SAM" id="Phobius"/>
    </source>
</evidence>
<reference evidence="3" key="2">
    <citation type="journal article" date="2021" name="PeerJ">
        <title>Extensive microbial diversity within the chicken gut microbiome revealed by metagenomics and culture.</title>
        <authorList>
            <person name="Gilroy R."/>
            <person name="Ravi A."/>
            <person name="Getino M."/>
            <person name="Pursley I."/>
            <person name="Horton D.L."/>
            <person name="Alikhan N.F."/>
            <person name="Baker D."/>
            <person name="Gharbi K."/>
            <person name="Hall N."/>
            <person name="Watson M."/>
            <person name="Adriaenssens E.M."/>
            <person name="Foster-Nyarko E."/>
            <person name="Jarju S."/>
            <person name="Secka A."/>
            <person name="Antonio M."/>
            <person name="Oren A."/>
            <person name="Chaudhuri R.R."/>
            <person name="La Ragione R."/>
            <person name="Hildebrand F."/>
            <person name="Pallen M.J."/>
        </authorList>
    </citation>
    <scope>NUCLEOTIDE SEQUENCE</scope>
    <source>
        <strain evidence="3">9366</strain>
    </source>
</reference>
<comment type="caution">
    <text evidence="3">The sequence shown here is derived from an EMBL/GenBank/DDBJ whole genome shotgun (WGS) entry which is preliminary data.</text>
</comment>